<dbReference type="Pfam" id="PF01855">
    <property type="entry name" value="POR_N"/>
    <property type="match status" value="1"/>
</dbReference>
<name>T0Y1G5_9ZZZZ</name>
<keyword evidence="5" id="KW-0670">Pyruvate</keyword>
<dbReference type="InterPro" id="IPR029061">
    <property type="entry name" value="THDP-binding"/>
</dbReference>
<proteinExistence type="predicted"/>
<evidence type="ECO:0000256" key="1">
    <source>
        <dbReference type="ARBA" id="ARBA00023002"/>
    </source>
</evidence>
<dbReference type="InterPro" id="IPR002880">
    <property type="entry name" value="Pyrv_Fd/Flavodoxin_OxRdtase_N"/>
</dbReference>
<dbReference type="InterPro" id="IPR019752">
    <property type="entry name" value="Pyrv/ketoisovalerate_OxRed_cat"/>
</dbReference>
<feature type="region of interest" description="Disordered" evidence="2">
    <location>
        <begin position="289"/>
        <end position="309"/>
    </location>
</feature>
<evidence type="ECO:0000259" key="4">
    <source>
        <dbReference type="Pfam" id="PF01855"/>
    </source>
</evidence>
<dbReference type="CDD" id="cd07034">
    <property type="entry name" value="TPP_PYR_PFOR_IOR-alpha_like"/>
    <property type="match status" value="1"/>
</dbReference>
<feature type="non-terminal residue" evidence="5">
    <location>
        <position position="1"/>
    </location>
</feature>
<protein>
    <submittedName>
        <fullName evidence="5">Pyruvate flavodoxin/ferredoxin oxidoreductase domain-containing protein</fullName>
    </submittedName>
</protein>
<evidence type="ECO:0000259" key="3">
    <source>
        <dbReference type="Pfam" id="PF01558"/>
    </source>
</evidence>
<dbReference type="InterPro" id="IPR002869">
    <property type="entry name" value="Pyrv_flavodox_OxRed_cen"/>
</dbReference>
<accession>T0Y1G5</accession>
<feature type="non-terminal residue" evidence="5">
    <location>
        <position position="376"/>
    </location>
</feature>
<dbReference type="Gene3D" id="3.40.50.920">
    <property type="match status" value="1"/>
</dbReference>
<dbReference type="PANTHER" id="PTHR32154">
    <property type="entry name" value="PYRUVATE-FLAVODOXIN OXIDOREDUCTASE-RELATED"/>
    <property type="match status" value="1"/>
</dbReference>
<organism evidence="5">
    <name type="scientific">mine drainage metagenome</name>
    <dbReference type="NCBI Taxonomy" id="410659"/>
    <lineage>
        <taxon>unclassified sequences</taxon>
        <taxon>metagenomes</taxon>
        <taxon>ecological metagenomes</taxon>
    </lineage>
</organism>
<feature type="domain" description="Pyruvate flavodoxin/ferredoxin oxidoreductase pyrimidine binding" evidence="4">
    <location>
        <begin position="84"/>
        <end position="309"/>
    </location>
</feature>
<dbReference type="SUPFAM" id="SSF52518">
    <property type="entry name" value="Thiamin diphosphate-binding fold (THDP-binding)"/>
    <property type="match status" value="1"/>
</dbReference>
<reference evidence="5" key="1">
    <citation type="submission" date="2013-08" db="EMBL/GenBank/DDBJ databases">
        <authorList>
            <person name="Mendez C."/>
            <person name="Richter M."/>
            <person name="Ferrer M."/>
            <person name="Sanchez J."/>
        </authorList>
    </citation>
    <scope>NUCLEOTIDE SEQUENCE</scope>
</reference>
<keyword evidence="1" id="KW-0560">Oxidoreductase</keyword>
<dbReference type="Gene3D" id="3.40.50.970">
    <property type="match status" value="1"/>
</dbReference>
<dbReference type="SUPFAM" id="SSF52922">
    <property type="entry name" value="TK C-terminal domain-like"/>
    <property type="match status" value="1"/>
</dbReference>
<evidence type="ECO:0000256" key="2">
    <source>
        <dbReference type="SAM" id="MobiDB-lite"/>
    </source>
</evidence>
<dbReference type="Pfam" id="PF01558">
    <property type="entry name" value="POR"/>
    <property type="match status" value="1"/>
</dbReference>
<feature type="domain" description="Pyruvate/ketoisovalerate oxidoreductase catalytic" evidence="3">
    <location>
        <begin position="3"/>
        <end position="52"/>
    </location>
</feature>
<evidence type="ECO:0000313" key="5">
    <source>
        <dbReference type="EMBL" id="EQD28926.1"/>
    </source>
</evidence>
<reference evidence="5" key="2">
    <citation type="journal article" date="2014" name="ISME J.">
        <title>Microbial stratification in low pH oxic and suboxic macroscopic growths along an acid mine drainage.</title>
        <authorList>
            <person name="Mendez-Garcia C."/>
            <person name="Mesa V."/>
            <person name="Sprenger R.R."/>
            <person name="Richter M."/>
            <person name="Diez M.S."/>
            <person name="Solano J."/>
            <person name="Bargiela R."/>
            <person name="Golyshina O.V."/>
            <person name="Manteca A."/>
            <person name="Ramos J.L."/>
            <person name="Gallego J.R."/>
            <person name="Llorente I."/>
            <person name="Martins Dos Santos V.A."/>
            <person name="Jensen O.N."/>
            <person name="Pelaez A.I."/>
            <person name="Sanchez J."/>
            <person name="Ferrer M."/>
        </authorList>
    </citation>
    <scope>NUCLEOTIDE SEQUENCE</scope>
</reference>
<dbReference type="AlphaFoldDB" id="T0Y1G5"/>
<comment type="caution">
    <text evidence="5">The sequence shown here is derived from an EMBL/GenBank/DDBJ whole genome shotgun (WGS) entry which is preliminary data.</text>
</comment>
<dbReference type="FunFam" id="3.40.50.970:FF:000022">
    <property type="entry name" value="2-oxoglutarate ferredoxin oxidoreductase alpha subunit"/>
    <property type="match status" value="1"/>
</dbReference>
<dbReference type="PANTHER" id="PTHR32154:SF20">
    <property type="entry name" value="2-OXOGLUTARATE OXIDOREDUCTASE SUBUNIT KORA"/>
    <property type="match status" value="1"/>
</dbReference>
<dbReference type="InterPro" id="IPR009014">
    <property type="entry name" value="Transketo_C/PFOR_II"/>
</dbReference>
<dbReference type="SUPFAM" id="SSF53323">
    <property type="entry name" value="Pyruvate-ferredoxin oxidoreductase, PFOR, domain III"/>
    <property type="match status" value="1"/>
</dbReference>
<dbReference type="EMBL" id="AUZY01012629">
    <property type="protein sequence ID" value="EQD28926.1"/>
    <property type="molecule type" value="Genomic_DNA"/>
</dbReference>
<dbReference type="Gene3D" id="3.40.920.10">
    <property type="entry name" value="Pyruvate-ferredoxin oxidoreductase, PFOR, domain III"/>
    <property type="match status" value="1"/>
</dbReference>
<dbReference type="GO" id="GO:0006979">
    <property type="term" value="P:response to oxidative stress"/>
    <property type="evidence" value="ECO:0007669"/>
    <property type="project" value="TreeGrafter"/>
</dbReference>
<dbReference type="GO" id="GO:0016903">
    <property type="term" value="F:oxidoreductase activity, acting on the aldehyde or oxo group of donors"/>
    <property type="evidence" value="ECO:0007669"/>
    <property type="project" value="InterPro"/>
</dbReference>
<dbReference type="InterPro" id="IPR050722">
    <property type="entry name" value="Pyruvate:ferred/Flavod_OxRd"/>
</dbReference>
<gene>
    <name evidence="5" type="ORF">B1B_18829</name>
</gene>
<sequence>KVSLVKNTVAIGAAMASIGMPFDVVGDVIRDTFGGKGDVAEQNVSAAREGYEYFNQHFKKLDKKPKFNSNKKYLLGGGEAIGLGAVNGGLKMYIGYPMTPASSALHYISSHAKDFNLFVKVPEDEISAINMAIGANYAGLRAMTGSSGGGFSLMVEALGMAGMLEIPLVVYEAQRSGPSTGLPTKTEQGDLNLVLGASQGDFPRIVLAPRNVYDTFLLTREAMNLAEKYQTPVIVMSDLYLAEHLETVDKFDFNFKIDHGLRAQDNAKNFKRYEYTANGISPRAVPGQAGLMHNEDSDEHSETGDVVSDAETDPKLRIAIMEKRMRKLDTYVKEIPPTDTYMLGDADYAIVQWGSTQGVVEEAVDILRSRGIKAGA</sequence>